<dbReference type="Pfam" id="PF00567">
    <property type="entry name" value="TUDOR"/>
    <property type="match status" value="1"/>
</dbReference>
<evidence type="ECO:0000256" key="10">
    <source>
        <dbReference type="ARBA" id="ARBA00023158"/>
    </source>
</evidence>
<keyword evidence="3" id="KW-0677">Repeat</keyword>
<evidence type="ECO:0000256" key="3">
    <source>
        <dbReference type="ARBA" id="ARBA00022737"/>
    </source>
</evidence>
<dbReference type="Gene3D" id="2.60.40.790">
    <property type="match status" value="1"/>
</dbReference>
<keyword evidence="10" id="KW-0943">RNA-mediated gene silencing</keyword>
<dbReference type="GO" id="GO:0051321">
    <property type="term" value="P:meiotic cell cycle"/>
    <property type="evidence" value="ECO:0007669"/>
    <property type="project" value="UniProtKB-KW"/>
</dbReference>
<dbReference type="EC" id="3.6.4.13" evidence="1"/>
<dbReference type="GO" id="GO:0007283">
    <property type="term" value="P:spermatogenesis"/>
    <property type="evidence" value="ECO:0007669"/>
    <property type="project" value="UniProtKB-KW"/>
</dbReference>
<feature type="region of interest" description="Disordered" evidence="13">
    <location>
        <begin position="1396"/>
        <end position="1428"/>
    </location>
</feature>
<dbReference type="PANTHER" id="PTHR22655">
    <property type="entry name" value="ATP-DEPENDENT RNA HELICASE TDRD12-RELATED"/>
    <property type="match status" value="1"/>
</dbReference>
<evidence type="ECO:0000256" key="9">
    <source>
        <dbReference type="ARBA" id="ARBA00022871"/>
    </source>
</evidence>
<reference evidence="16 17" key="1">
    <citation type="submission" date="2022-05" db="EMBL/GenBank/DDBJ databases">
        <title>A multi-omics perspective on studying reproductive biology in Daphnia sinensis.</title>
        <authorList>
            <person name="Jia J."/>
        </authorList>
    </citation>
    <scope>NUCLEOTIDE SEQUENCE [LARGE SCALE GENOMIC DNA]</scope>
    <source>
        <strain evidence="16 17">WSL</strain>
    </source>
</reference>
<evidence type="ECO:0000259" key="14">
    <source>
        <dbReference type="PROSITE" id="PS50304"/>
    </source>
</evidence>
<dbReference type="EMBL" id="WJBH02000005">
    <property type="protein sequence ID" value="KAI9558333.1"/>
    <property type="molecule type" value="Genomic_DNA"/>
</dbReference>
<comment type="catalytic activity">
    <reaction evidence="12">
        <text>ATP + H2O = ADP + phosphate + H(+)</text>
        <dbReference type="Rhea" id="RHEA:13065"/>
        <dbReference type="ChEBI" id="CHEBI:15377"/>
        <dbReference type="ChEBI" id="CHEBI:15378"/>
        <dbReference type="ChEBI" id="CHEBI:30616"/>
        <dbReference type="ChEBI" id="CHEBI:43474"/>
        <dbReference type="ChEBI" id="CHEBI:456216"/>
        <dbReference type="EC" id="3.6.4.13"/>
    </reaction>
</comment>
<keyword evidence="9" id="KW-0744">Spermatogenesis</keyword>
<evidence type="ECO:0000256" key="5">
    <source>
        <dbReference type="ARBA" id="ARBA00022782"/>
    </source>
</evidence>
<dbReference type="GO" id="GO:0016787">
    <property type="term" value="F:hydrolase activity"/>
    <property type="evidence" value="ECO:0007669"/>
    <property type="project" value="UniProtKB-KW"/>
</dbReference>
<name>A0AAD5LII0_9CRUS</name>
<dbReference type="SUPFAM" id="SSF49764">
    <property type="entry name" value="HSP20-like chaperones"/>
    <property type="match status" value="1"/>
</dbReference>
<accession>A0AAD5LII0</accession>
<gene>
    <name evidence="16" type="ORF">GHT06_015086</name>
</gene>
<keyword evidence="11" id="KW-0469">Meiosis</keyword>
<keyword evidence="4" id="KW-0547">Nucleotide-binding</keyword>
<dbReference type="InterPro" id="IPR035437">
    <property type="entry name" value="SNase_OB-fold_sf"/>
</dbReference>
<evidence type="ECO:0000256" key="8">
    <source>
        <dbReference type="ARBA" id="ARBA00022840"/>
    </source>
</evidence>
<dbReference type="Gene3D" id="2.30.30.140">
    <property type="match status" value="2"/>
</dbReference>
<dbReference type="GO" id="GO:0005737">
    <property type="term" value="C:cytoplasm"/>
    <property type="evidence" value="ECO:0007669"/>
    <property type="project" value="UniProtKB-ARBA"/>
</dbReference>
<dbReference type="Gene3D" id="2.40.50.90">
    <property type="match status" value="1"/>
</dbReference>
<evidence type="ECO:0000256" key="2">
    <source>
        <dbReference type="ARBA" id="ARBA00022473"/>
    </source>
</evidence>
<keyword evidence="17" id="KW-1185">Reference proteome</keyword>
<feature type="compositionally biased region" description="Polar residues" evidence="13">
    <location>
        <begin position="347"/>
        <end position="360"/>
    </location>
</feature>
<dbReference type="Gene3D" id="3.40.50.300">
    <property type="entry name" value="P-loop containing nucleotide triphosphate hydrolases"/>
    <property type="match status" value="2"/>
</dbReference>
<dbReference type="SUPFAM" id="SSF63748">
    <property type="entry name" value="Tudor/PWWP/MBT"/>
    <property type="match status" value="2"/>
</dbReference>
<dbReference type="GO" id="GO:0003724">
    <property type="term" value="F:RNA helicase activity"/>
    <property type="evidence" value="ECO:0007669"/>
    <property type="project" value="UniProtKB-EC"/>
</dbReference>
<feature type="region of interest" description="Disordered" evidence="13">
    <location>
        <begin position="339"/>
        <end position="360"/>
    </location>
</feature>
<dbReference type="InterPro" id="IPR002999">
    <property type="entry name" value="Tudor"/>
</dbReference>
<dbReference type="SMART" id="SM00333">
    <property type="entry name" value="TUDOR"/>
    <property type="match status" value="2"/>
</dbReference>
<dbReference type="FunFam" id="2.40.50.90:FF:000148">
    <property type="entry name" value="Uncharacterized protein"/>
    <property type="match status" value="1"/>
</dbReference>
<feature type="region of interest" description="Disordered" evidence="13">
    <location>
        <begin position="34"/>
        <end position="81"/>
    </location>
</feature>
<sequence length="1607" mass="180563">MQNDETNIYAVGFSDYARHYETLRQLKEARLSAEKADRMASRRDGSLHNQESSSCPRENGHLSPQEFKDSTTTCPLNSSTNGKVSFARGRSILAMSEYLNSCKLKKNQATSLKQCVPISHPVNLSTTMANVKPQQKSNVRSNAMSNTMPTDQHADIAGLQLPTMNSNWVSQFHDIKEPVPKKESSSQTLPKNCFVESQPGNLGKATGKSLGIAASQDGSDRKEEYNKTSTNPISNLPMTFMPAGMLYGASKPTQRARPEYAKMEIKVRRPIAENIKPCNGLHPSQHSGSLQISCPRVNSPVLAQQANSQPNHATATISGSTMNRSRALLLKAALERSKCSKKETTQETKLQSPSLDTPVHTTTAVSPVQENDEDIKELLQLASASAKVERTIASEENVPKMLKLSKLAQLIEEGRVLVRSDMPHLPIHNFKDFPFELSIHEALYSLGFEKPKTIEAYVWDAILRGHNVAYISGARGGKTLGYLIPILNNLLDPSEYSEVPEGCSPLAIVICSTWENAEMVHYYCCRIMKKNPNFRSAVFTDGTERSLKVALPYLINGVTLLAATAPALSLLLSEGKDIISFDRCCHLVFDDADFVLKEHAGAAKKLFNFYQQSVQRITEGQNFVPRQIVACASHWTKGMEEISSKVLKNPSIFISSCMEAAIYGGMKLDVRLGTSDEMDCHLLEIMQKKRLSRTIIFCRGSAEVFKVERMLSTIGVAPLLAHNQSIVSDLDFITQRWNHAREGSAILICTDDVLERLNIKNAQTLIHYFIPHHSKYDFSYRLSFAMDNFHLQATEADKPETHLLITKEFNNSLLTIVRFMQRFGHVVSDELATEAILSFCGKEVRKRNLPLCENLKAFGFCRSMKLCGLRHVILESLDQPVVPRNGIVRIRITAVRTATQYYARILKHRNENNQLEDKTGSHFEVIAQLRNHFRDENERKNPVQGDKIEVGSLYARRTTEHLFDRVRVESILEKDHQGMPTEVAVVCIDQGCVVQCFVKDIFELPEHLKKMAPEAIEVFLVGAKPLERNSSWSRYAIDFVREKLMSKELEGRIVLALSSTLWLSPLHERKRLDGVNSCVVVTDILKELLKAELAESNDEHLVKLHHLCETGGLVLPDCSVGLASRSNKPIEVAHAFLPMNEETQVELVASDSPHQFYVTIVKFQKTLISLEEDIKKQLSKCKNVTYEEARVGSFCLAESPADRGSWCRCCIKKKIIGHDASEFQVFFVDYGDYATVPIHALKTLPAKFISRLPFQAIACSLYGVGPKNDSGGWTEEDIAFFSSLTTGPDGFMYVWHAQTKFKETVPDEVTNGPHYHVTLINREGTEPQNLAQQMITQNYAISLENDEDFRAIVRHSAAIKKEAEEKEIREKMLKSQQLDEAEDDLKFDVSPGWIDLFPKSHESGETKSNTDSRPSEEASDESASASEEKLVVQQIVNGTQNLALIDHTMPLKDSLSRFPTTKWAQSEQDVCVTFVVGHLSDYTIELSENHLSFVADVNESRYELNTSTYGFIVPEKSSHCIVSCGVKATLRKQEIGSMWTRFIQSPLKQPWLTRDFDYWLTNNSSDDEEQLEPIVDPKYAFDAEQPESSSSDSDEECIDEKWLRDDD</sequence>
<evidence type="ECO:0000256" key="4">
    <source>
        <dbReference type="ARBA" id="ARBA00022741"/>
    </source>
</evidence>
<keyword evidence="6" id="KW-0378">Hydrolase</keyword>
<dbReference type="SUPFAM" id="SSF52540">
    <property type="entry name" value="P-loop containing nucleoside triphosphate hydrolases"/>
    <property type="match status" value="2"/>
</dbReference>
<evidence type="ECO:0000256" key="1">
    <source>
        <dbReference type="ARBA" id="ARBA00012552"/>
    </source>
</evidence>
<keyword evidence="7" id="KW-0347">Helicase</keyword>
<evidence type="ECO:0000313" key="16">
    <source>
        <dbReference type="EMBL" id="KAI9558333.1"/>
    </source>
</evidence>
<evidence type="ECO:0000256" key="6">
    <source>
        <dbReference type="ARBA" id="ARBA00022801"/>
    </source>
</evidence>
<evidence type="ECO:0000256" key="13">
    <source>
        <dbReference type="SAM" id="MobiDB-lite"/>
    </source>
</evidence>
<evidence type="ECO:0000256" key="7">
    <source>
        <dbReference type="ARBA" id="ARBA00022806"/>
    </source>
</evidence>
<dbReference type="GO" id="GO:0031047">
    <property type="term" value="P:regulatory ncRNA-mediated gene silencing"/>
    <property type="evidence" value="ECO:0007669"/>
    <property type="project" value="UniProtKB-KW"/>
</dbReference>
<dbReference type="PROSITE" id="PS51203">
    <property type="entry name" value="CS"/>
    <property type="match status" value="1"/>
</dbReference>
<dbReference type="GO" id="GO:0003676">
    <property type="term" value="F:nucleic acid binding"/>
    <property type="evidence" value="ECO:0007669"/>
    <property type="project" value="InterPro"/>
</dbReference>
<comment type="caution">
    <text evidence="16">The sequence shown here is derived from an EMBL/GenBank/DDBJ whole genome shotgun (WGS) entry which is preliminary data.</text>
</comment>
<organism evidence="16 17">
    <name type="scientific">Daphnia sinensis</name>
    <dbReference type="NCBI Taxonomy" id="1820382"/>
    <lineage>
        <taxon>Eukaryota</taxon>
        <taxon>Metazoa</taxon>
        <taxon>Ecdysozoa</taxon>
        <taxon>Arthropoda</taxon>
        <taxon>Crustacea</taxon>
        <taxon>Branchiopoda</taxon>
        <taxon>Diplostraca</taxon>
        <taxon>Cladocera</taxon>
        <taxon>Anomopoda</taxon>
        <taxon>Daphniidae</taxon>
        <taxon>Daphnia</taxon>
        <taxon>Daphnia similis group</taxon>
    </lineage>
</organism>
<feature type="compositionally biased region" description="Basic and acidic residues" evidence="13">
    <location>
        <begin position="1398"/>
        <end position="1416"/>
    </location>
</feature>
<dbReference type="InterPro" id="IPR007052">
    <property type="entry name" value="CS_dom"/>
</dbReference>
<dbReference type="Pfam" id="PF00270">
    <property type="entry name" value="DEAD"/>
    <property type="match status" value="1"/>
</dbReference>
<feature type="domain" description="CS" evidence="15">
    <location>
        <begin position="1456"/>
        <end position="1543"/>
    </location>
</feature>
<dbReference type="Proteomes" id="UP000820818">
    <property type="component" value="Linkage Group LG5"/>
</dbReference>
<dbReference type="CDD" id="cd20435">
    <property type="entry name" value="Tudor_TDRD12_rpt2"/>
    <property type="match status" value="1"/>
</dbReference>
<dbReference type="InterPro" id="IPR008978">
    <property type="entry name" value="HSP20-like_chaperone"/>
</dbReference>
<evidence type="ECO:0000259" key="15">
    <source>
        <dbReference type="PROSITE" id="PS51203"/>
    </source>
</evidence>
<dbReference type="GO" id="GO:0005524">
    <property type="term" value="F:ATP binding"/>
    <property type="evidence" value="ECO:0007669"/>
    <property type="project" value="UniProtKB-KW"/>
</dbReference>
<feature type="compositionally biased region" description="Basic and acidic residues" evidence="13">
    <location>
        <begin position="34"/>
        <end position="46"/>
    </location>
</feature>
<proteinExistence type="predicted"/>
<feature type="compositionally biased region" description="Low complexity" evidence="13">
    <location>
        <begin position="1582"/>
        <end position="1591"/>
    </location>
</feature>
<evidence type="ECO:0000256" key="12">
    <source>
        <dbReference type="ARBA" id="ARBA00047984"/>
    </source>
</evidence>
<dbReference type="FunFam" id="3.40.50.300:FF:005625">
    <property type="entry name" value="Uncharacterized protein"/>
    <property type="match status" value="1"/>
</dbReference>
<dbReference type="InterPro" id="IPR011545">
    <property type="entry name" value="DEAD/DEAH_box_helicase_dom"/>
</dbReference>
<dbReference type="GO" id="GO:0042078">
    <property type="term" value="P:germ-line stem cell division"/>
    <property type="evidence" value="ECO:0007669"/>
    <property type="project" value="TreeGrafter"/>
</dbReference>
<dbReference type="PANTHER" id="PTHR22655:SF2">
    <property type="entry name" value="ATP-DEPENDENT RNA HELICASE TDRD12-RELATED"/>
    <property type="match status" value="1"/>
</dbReference>
<feature type="compositionally biased region" description="Polar residues" evidence="13">
    <location>
        <begin position="70"/>
        <end position="81"/>
    </location>
</feature>
<dbReference type="Pfam" id="PF04969">
    <property type="entry name" value="CS"/>
    <property type="match status" value="1"/>
</dbReference>
<evidence type="ECO:0000313" key="17">
    <source>
        <dbReference type="Proteomes" id="UP000820818"/>
    </source>
</evidence>
<dbReference type="InterPro" id="IPR027417">
    <property type="entry name" value="P-loop_NTPase"/>
</dbReference>
<feature type="compositionally biased region" description="Polar residues" evidence="13">
    <location>
        <begin position="47"/>
        <end position="56"/>
    </location>
</feature>
<protein>
    <recommendedName>
        <fullName evidence="1">RNA helicase</fullName>
        <ecNumber evidence="1">3.6.4.13</ecNumber>
    </recommendedName>
</protein>
<evidence type="ECO:0000256" key="11">
    <source>
        <dbReference type="ARBA" id="ARBA00023254"/>
    </source>
</evidence>
<dbReference type="FunFam" id="3.40.50.300:FF:001416">
    <property type="entry name" value="Tudor domain containing 12"/>
    <property type="match status" value="1"/>
</dbReference>
<feature type="region of interest" description="Disordered" evidence="13">
    <location>
        <begin position="1577"/>
        <end position="1607"/>
    </location>
</feature>
<dbReference type="PROSITE" id="PS50304">
    <property type="entry name" value="TUDOR"/>
    <property type="match status" value="1"/>
</dbReference>
<keyword evidence="8" id="KW-0067">ATP-binding</keyword>
<feature type="domain" description="Tudor" evidence="14">
    <location>
        <begin position="1188"/>
        <end position="1251"/>
    </location>
</feature>
<keyword evidence="5" id="KW-0221">Differentiation</keyword>
<keyword evidence="2" id="KW-0217">Developmental protein</keyword>